<comment type="caution">
    <text evidence="4">The sequence shown here is derived from an EMBL/GenBank/DDBJ whole genome shotgun (WGS) entry which is preliminary data.</text>
</comment>
<sequence length="411" mass="44006">MDIALYIAEILEDHDEVTIPGFGTIYKKKVAASFDENTQSFLPPGETFAFTQRENADALLSRHISKTKHISEASADFFAAKFGDDLNRQLNGNGEAGLLPVGTLRKKDGGIYLDLSEENQLMSSFGLVPVTEPGKSEEIPPALPTAPLPPAEKSTEPPTPENISEAPETETANDPEPEIAGTSYRDNDAGEPVQPAAEIKHPEPEIAAVSAGGDDSVLFDKIVLRDSSRGGGFISQLTKPTGDADDEDSPSDRWIWIAAAAVIAIGILSAILYLMVPKAEEEPKDNSKTIASIKTTPSPILPDSLTQADSLRNDSVFRANQAAAAADTAAAADSASFQIILASFHTEKKVQEYISLKRNSNIKLFMITSPKWLFVSAGSYKTLGDALKNLAKVKAGVDTAARVMLIKTPIK</sequence>
<feature type="region of interest" description="Disordered" evidence="1">
    <location>
        <begin position="230"/>
        <end position="249"/>
    </location>
</feature>
<keyword evidence="5" id="KW-1185">Reference proteome</keyword>
<feature type="region of interest" description="Disordered" evidence="1">
    <location>
        <begin position="132"/>
        <end position="192"/>
    </location>
</feature>
<proteinExistence type="predicted"/>
<gene>
    <name evidence="4" type="ORF">GS398_13325</name>
</gene>
<feature type="transmembrane region" description="Helical" evidence="2">
    <location>
        <begin position="254"/>
        <end position="276"/>
    </location>
</feature>
<evidence type="ECO:0000256" key="1">
    <source>
        <dbReference type="SAM" id="MobiDB-lite"/>
    </source>
</evidence>
<dbReference type="Pfam" id="PF18174">
    <property type="entry name" value="HU-CCDC81_bac_1"/>
    <property type="match status" value="1"/>
</dbReference>
<dbReference type="AlphaFoldDB" id="A0A7K1XZX0"/>
<evidence type="ECO:0000259" key="3">
    <source>
        <dbReference type="Pfam" id="PF18174"/>
    </source>
</evidence>
<keyword evidence="2" id="KW-0812">Transmembrane</keyword>
<feature type="domain" description="CCDC81-like prokaryotic HU" evidence="3">
    <location>
        <begin position="3"/>
        <end position="50"/>
    </location>
</feature>
<evidence type="ECO:0000313" key="5">
    <source>
        <dbReference type="Proteomes" id="UP000451233"/>
    </source>
</evidence>
<keyword evidence="2" id="KW-0472">Membrane</keyword>
<accession>A0A7K1XZX0</accession>
<protein>
    <recommendedName>
        <fullName evidence="3">CCDC81-like prokaryotic HU domain-containing protein</fullName>
    </recommendedName>
</protein>
<dbReference type="EMBL" id="WVHS01000003">
    <property type="protein sequence ID" value="MXV16289.1"/>
    <property type="molecule type" value="Genomic_DNA"/>
</dbReference>
<dbReference type="Proteomes" id="UP000451233">
    <property type="component" value="Unassembled WGS sequence"/>
</dbReference>
<feature type="compositionally biased region" description="Pro residues" evidence="1">
    <location>
        <begin position="141"/>
        <end position="150"/>
    </location>
</feature>
<feature type="compositionally biased region" description="Acidic residues" evidence="1">
    <location>
        <begin position="167"/>
        <end position="177"/>
    </location>
</feature>
<keyword evidence="2" id="KW-1133">Transmembrane helix</keyword>
<name>A0A7K1XZX0_9SPHI</name>
<evidence type="ECO:0000313" key="4">
    <source>
        <dbReference type="EMBL" id="MXV16289.1"/>
    </source>
</evidence>
<dbReference type="RefSeq" id="WP_160907295.1">
    <property type="nucleotide sequence ID" value="NZ_WVHS01000003.1"/>
</dbReference>
<reference evidence="4 5" key="1">
    <citation type="submission" date="2019-11" db="EMBL/GenBank/DDBJ databases">
        <title>Pedobacter sp. HMF7056 Genome sequencing and assembly.</title>
        <authorList>
            <person name="Kang H."/>
            <person name="Kim H."/>
            <person name="Joh K."/>
        </authorList>
    </citation>
    <scope>NUCLEOTIDE SEQUENCE [LARGE SCALE GENOMIC DNA]</scope>
    <source>
        <strain evidence="4 5">HMF7056</strain>
    </source>
</reference>
<dbReference type="InterPro" id="IPR040495">
    <property type="entry name" value="HU-CCDC81_bac_1"/>
</dbReference>
<evidence type="ECO:0000256" key="2">
    <source>
        <dbReference type="SAM" id="Phobius"/>
    </source>
</evidence>
<organism evidence="4 5">
    <name type="scientific">Hufsiella ginkgonis</name>
    <dbReference type="NCBI Taxonomy" id="2695274"/>
    <lineage>
        <taxon>Bacteria</taxon>
        <taxon>Pseudomonadati</taxon>
        <taxon>Bacteroidota</taxon>
        <taxon>Sphingobacteriia</taxon>
        <taxon>Sphingobacteriales</taxon>
        <taxon>Sphingobacteriaceae</taxon>
        <taxon>Hufsiella</taxon>
    </lineage>
</organism>